<organism evidence="3 4">
    <name type="scientific">Erysiphe pulchra</name>
    <dbReference type="NCBI Taxonomy" id="225359"/>
    <lineage>
        <taxon>Eukaryota</taxon>
        <taxon>Fungi</taxon>
        <taxon>Dikarya</taxon>
        <taxon>Ascomycota</taxon>
        <taxon>Pezizomycotina</taxon>
        <taxon>Leotiomycetes</taxon>
        <taxon>Erysiphales</taxon>
        <taxon>Erysiphaceae</taxon>
        <taxon>Erysiphe</taxon>
    </lineage>
</organism>
<dbReference type="InterPro" id="IPR041807">
    <property type="entry name" value="Cue5/Don1_CUE"/>
</dbReference>
<proteinExistence type="predicted"/>
<feature type="compositionally biased region" description="Polar residues" evidence="1">
    <location>
        <begin position="316"/>
        <end position="344"/>
    </location>
</feature>
<dbReference type="GO" id="GO:0006511">
    <property type="term" value="P:ubiquitin-dependent protein catabolic process"/>
    <property type="evidence" value="ECO:0007669"/>
    <property type="project" value="TreeGrafter"/>
</dbReference>
<dbReference type="Gene3D" id="1.10.8.10">
    <property type="entry name" value="DNA helicase RuvA subunit, C-terminal domain"/>
    <property type="match status" value="1"/>
</dbReference>
<feature type="region of interest" description="Disordered" evidence="1">
    <location>
        <begin position="274"/>
        <end position="295"/>
    </location>
</feature>
<feature type="region of interest" description="Disordered" evidence="1">
    <location>
        <begin position="149"/>
        <end position="178"/>
    </location>
</feature>
<sequence>MQFKNYVGAESPTTVKPFDMDDDEVPESAVGVNEAPNLSGTVKLDNEPPSQPPPRAPQLTTPGLNGEEILIEAFPSIDLAVVKAVLRASGGLIEPAFNALLGMSDPEAAQESSINPPTSQPAAVTGVGSTPLSQLEADERYARQLANQYRYSDRSAASESSRNNPRGELAPGSGRSQNIQEERSFLEDDLPIIKDNLKKGFLETQNKVSNWITLLKKKIDGDDDDDDTHQNHGSTSRVNKFNDGGRKSDDFSPYDADPQVLGDDFAGIQMHSDGTLASQTNKTDKPQLKSIPMHSKTSYDYQTSLNISPLKENDSLKTSSNYEPQSASKQSKWQPLSKIEQNPVSEADNDPFSLGDSDDEKETKDCVPGVEAKPSIAEAQDKFSPRNKNNNILESESNLNETATVPITK</sequence>
<dbReference type="GO" id="GO:0031624">
    <property type="term" value="F:ubiquitin conjugating enzyme binding"/>
    <property type="evidence" value="ECO:0007669"/>
    <property type="project" value="TreeGrafter"/>
</dbReference>
<dbReference type="Proteomes" id="UP000237438">
    <property type="component" value="Unassembled WGS sequence"/>
</dbReference>
<dbReference type="FunFam" id="1.10.8.10:FF:000064">
    <property type="entry name" value="Similar to CUE domain-containing protein"/>
    <property type="match status" value="1"/>
</dbReference>
<feature type="region of interest" description="Disordered" evidence="1">
    <location>
        <begin position="311"/>
        <end position="409"/>
    </location>
</feature>
<evidence type="ECO:0000313" key="3">
    <source>
        <dbReference type="EMBL" id="POS87932.1"/>
    </source>
</evidence>
<dbReference type="GO" id="GO:0005737">
    <property type="term" value="C:cytoplasm"/>
    <property type="evidence" value="ECO:0007669"/>
    <property type="project" value="TreeGrafter"/>
</dbReference>
<protein>
    <recommendedName>
        <fullName evidence="2">CUE domain-containing protein</fullName>
    </recommendedName>
</protein>
<feature type="domain" description="CUE" evidence="2">
    <location>
        <begin position="62"/>
        <end position="105"/>
    </location>
</feature>
<feature type="compositionally biased region" description="Polar residues" evidence="1">
    <location>
        <begin position="110"/>
        <end position="130"/>
    </location>
</feature>
<dbReference type="PANTHER" id="PTHR16461:SF5">
    <property type="entry name" value="TOLL-INTERACTING PROTEIN"/>
    <property type="match status" value="1"/>
</dbReference>
<gene>
    <name evidence="3" type="ORF">EPUL_000191</name>
</gene>
<dbReference type="PROSITE" id="PS51140">
    <property type="entry name" value="CUE"/>
    <property type="match status" value="1"/>
</dbReference>
<dbReference type="PANTHER" id="PTHR16461">
    <property type="entry name" value="TOLL-INTERACTING PROTEIN"/>
    <property type="match status" value="1"/>
</dbReference>
<dbReference type="AlphaFoldDB" id="A0A2S4Q0X5"/>
<feature type="compositionally biased region" description="Low complexity" evidence="1">
    <location>
        <begin position="387"/>
        <end position="401"/>
    </location>
</feature>
<dbReference type="Pfam" id="PF02845">
    <property type="entry name" value="CUE"/>
    <property type="match status" value="1"/>
</dbReference>
<feature type="region of interest" description="Disordered" evidence="1">
    <location>
        <begin position="1"/>
        <end position="62"/>
    </location>
</feature>
<dbReference type="InterPro" id="IPR003892">
    <property type="entry name" value="CUE"/>
</dbReference>
<dbReference type="SUPFAM" id="SSF46934">
    <property type="entry name" value="UBA-like"/>
    <property type="match status" value="1"/>
</dbReference>
<dbReference type="EMBL" id="PEDP01000053">
    <property type="protein sequence ID" value="POS87932.1"/>
    <property type="molecule type" value="Genomic_DNA"/>
</dbReference>
<feature type="region of interest" description="Disordered" evidence="1">
    <location>
        <begin position="108"/>
        <end position="130"/>
    </location>
</feature>
<feature type="region of interest" description="Disordered" evidence="1">
    <location>
        <begin position="219"/>
        <end position="262"/>
    </location>
</feature>
<name>A0A2S4Q0X5_9PEZI</name>
<reference evidence="3 4" key="1">
    <citation type="submission" date="2017-10" db="EMBL/GenBank/DDBJ databases">
        <title>Development of genomic resources for the powdery mildew, Erysiphe pulchra.</title>
        <authorList>
            <person name="Wadl P.A."/>
            <person name="Mack B.M."/>
            <person name="Moore G."/>
            <person name="Beltz S.B."/>
        </authorList>
    </citation>
    <scope>NUCLEOTIDE SEQUENCE [LARGE SCALE GENOMIC DNA]</scope>
    <source>
        <strain evidence="3">Cflorida</strain>
    </source>
</reference>
<accession>A0A2S4Q0X5</accession>
<evidence type="ECO:0000256" key="1">
    <source>
        <dbReference type="SAM" id="MobiDB-lite"/>
    </source>
</evidence>
<dbReference type="CDD" id="cd14372">
    <property type="entry name" value="CUE_Cue5p_like"/>
    <property type="match status" value="1"/>
</dbReference>
<dbReference type="GO" id="GO:0043130">
    <property type="term" value="F:ubiquitin binding"/>
    <property type="evidence" value="ECO:0007669"/>
    <property type="project" value="InterPro"/>
</dbReference>
<dbReference type="STRING" id="225359.A0A2S4Q0X5"/>
<dbReference type="SMART" id="SM00546">
    <property type="entry name" value="CUE"/>
    <property type="match status" value="1"/>
</dbReference>
<keyword evidence="4" id="KW-1185">Reference proteome</keyword>
<dbReference type="OrthoDB" id="9942608at2759"/>
<evidence type="ECO:0000259" key="2">
    <source>
        <dbReference type="PROSITE" id="PS51140"/>
    </source>
</evidence>
<dbReference type="InterPro" id="IPR009060">
    <property type="entry name" value="UBA-like_sf"/>
</dbReference>
<evidence type="ECO:0000313" key="4">
    <source>
        <dbReference type="Proteomes" id="UP000237438"/>
    </source>
</evidence>
<comment type="caution">
    <text evidence="3">The sequence shown here is derived from an EMBL/GenBank/DDBJ whole genome shotgun (WGS) entry which is preliminary data.</text>
</comment>
<feature type="compositionally biased region" description="Polar residues" evidence="1">
    <location>
        <begin position="149"/>
        <end position="164"/>
    </location>
</feature>